<keyword evidence="3" id="KW-1185">Reference proteome</keyword>
<dbReference type="Proteomes" id="UP000198748">
    <property type="component" value="Unassembled WGS sequence"/>
</dbReference>
<dbReference type="InterPro" id="IPR002734">
    <property type="entry name" value="RibDG_C"/>
</dbReference>
<dbReference type="OrthoDB" id="195113at2"/>
<evidence type="ECO:0000313" key="2">
    <source>
        <dbReference type="EMBL" id="SDE81657.1"/>
    </source>
</evidence>
<gene>
    <name evidence="2" type="ORF">SAMN04487996_10778</name>
</gene>
<dbReference type="InterPro" id="IPR024072">
    <property type="entry name" value="DHFR-like_dom_sf"/>
</dbReference>
<dbReference type="RefSeq" id="WP_090150048.1">
    <property type="nucleotide sequence ID" value="NZ_FNAN01000007.1"/>
</dbReference>
<accession>A0A1G7G0I6</accession>
<dbReference type="Gene3D" id="3.40.430.10">
    <property type="entry name" value="Dihydrofolate Reductase, subunit A"/>
    <property type="match status" value="1"/>
</dbReference>
<sequence>MGRIIAITQLSVDGVMQAPGGPEEDQANGFKHGGWFMHYGDDKLNEVVTETISSDFEILLGRKTYDIFASYWPLHDENPIGKAFNKAKKYIATCTLDQLDWHNSEVIRDVVEEVGQLRAAEGPDIHIWGSGNLLQTLISAGLVDEHRLWIAPVVLGEGKRLFENGVPAGGLALVDTKITSTGMIINTYRPAGPIPTGNVEPF</sequence>
<dbReference type="GO" id="GO:0008703">
    <property type="term" value="F:5-amino-6-(5-phosphoribosylamino)uracil reductase activity"/>
    <property type="evidence" value="ECO:0007669"/>
    <property type="project" value="InterPro"/>
</dbReference>
<organism evidence="2 3">
    <name type="scientific">Dyadobacter soli</name>
    <dbReference type="NCBI Taxonomy" id="659014"/>
    <lineage>
        <taxon>Bacteria</taxon>
        <taxon>Pseudomonadati</taxon>
        <taxon>Bacteroidota</taxon>
        <taxon>Cytophagia</taxon>
        <taxon>Cytophagales</taxon>
        <taxon>Spirosomataceae</taxon>
        <taxon>Dyadobacter</taxon>
    </lineage>
</organism>
<feature type="domain" description="Bacterial bifunctional deaminase-reductase C-terminal" evidence="1">
    <location>
        <begin position="4"/>
        <end position="180"/>
    </location>
</feature>
<dbReference type="Pfam" id="PF01872">
    <property type="entry name" value="RibD_C"/>
    <property type="match status" value="1"/>
</dbReference>
<protein>
    <submittedName>
        <fullName evidence="2">Dihydrofolate reductase</fullName>
    </submittedName>
</protein>
<evidence type="ECO:0000313" key="3">
    <source>
        <dbReference type="Proteomes" id="UP000198748"/>
    </source>
</evidence>
<proteinExistence type="predicted"/>
<dbReference type="PANTHER" id="PTHR38011">
    <property type="entry name" value="DIHYDROFOLATE REDUCTASE FAMILY PROTEIN (AFU_ORTHOLOGUE AFUA_8G06820)"/>
    <property type="match status" value="1"/>
</dbReference>
<reference evidence="3" key="1">
    <citation type="submission" date="2016-10" db="EMBL/GenBank/DDBJ databases">
        <authorList>
            <person name="Varghese N."/>
            <person name="Submissions S."/>
        </authorList>
    </citation>
    <scope>NUCLEOTIDE SEQUENCE [LARGE SCALE GENOMIC DNA]</scope>
    <source>
        <strain evidence="3">DSM 25329</strain>
    </source>
</reference>
<evidence type="ECO:0000259" key="1">
    <source>
        <dbReference type="Pfam" id="PF01872"/>
    </source>
</evidence>
<dbReference type="InterPro" id="IPR050765">
    <property type="entry name" value="Riboflavin_Biosynth_HTPR"/>
</dbReference>
<dbReference type="GO" id="GO:0009231">
    <property type="term" value="P:riboflavin biosynthetic process"/>
    <property type="evidence" value="ECO:0007669"/>
    <property type="project" value="InterPro"/>
</dbReference>
<dbReference type="STRING" id="659014.SAMN04487996_10778"/>
<dbReference type="PANTHER" id="PTHR38011:SF2">
    <property type="entry name" value="BIFUNCTIONAL DEAMINASE-REDUCTASE DOMAIN PROTEIN"/>
    <property type="match status" value="1"/>
</dbReference>
<dbReference type="EMBL" id="FNAN01000007">
    <property type="protein sequence ID" value="SDE81657.1"/>
    <property type="molecule type" value="Genomic_DNA"/>
</dbReference>
<name>A0A1G7G0I6_9BACT</name>
<dbReference type="SUPFAM" id="SSF53597">
    <property type="entry name" value="Dihydrofolate reductase-like"/>
    <property type="match status" value="1"/>
</dbReference>
<dbReference type="AlphaFoldDB" id="A0A1G7G0I6"/>